<sequence length="849" mass="86875">MTSSSASGSRPARDGTPKNRPSTHSSHGSSNQTARSASSSSSTSSSSSARTSASEKRARARAPAPRIIPNPAPRHLPDRGDVLSLESSHSSLPSAPGDDDNDGDDEPKIPLTVGTVTGGSFTVHVRPSWTIRQVKRHIAATQSLPHADTPGAALIVGGARLADASLVHDCPRLVSHAGAARVDLVLPLTGGHGPIAASLAVRTTRAPAARSPPWMDDVRPSSTGPSVVLLLCRQDDELYLLELVMDQGRCIDARAQYLGADVPMDDMVALMHGRAASRMRESESAESGGNDAADLTGSSSSLASSTSWTETAAIAARLAGLLGPAGLRPMRNSETADSDASKAASDVPPKWSVAVGPDDSMHGGSATSSLLPSSTHSLSTSTSWPSTTDDDDPTGPIEFPPEDDGPPSRPDTATSLVTLPDELMREFGLVEDDNPPSALSGLSSASSSSSSWRAFVRQMLLDASAAPPGRAARPATALTLMRAKNAAGIRPPSAGVAAARRVQSAPVARGAEVGESVAEERDMGKCDTGAAAAVGPRKPADDPVLEFASEPLTVSRGMVAGGIPRNSASPGPDIRAATPSAVGSASAAMPFAPGALMMQTALPSRQVPRPPKRTSVAKTVAGPGTSGPQPAPSRSTLPVTADAAPKPGDARRTSPLKPAATATSTSHADSQRRPTDPAPLQANLHATDSARKSATSLIKRASSATLSSSPLRSRTSAATAPAPPPPPRAKRTPSSSPSSSNSSFSAKSKPPGSKRTPPTTAATAPTAPSKPAPRQRTPDRYCAHASCGVRLRLAGAFRCKCGAVHCAAHRLAAAHACAFDYKTTDRAKLARENPAVTSRAAMGRVPGMP</sequence>
<keyword evidence="2 4" id="KW-0863">Zinc-finger</keyword>
<evidence type="ECO:0000256" key="4">
    <source>
        <dbReference type="PROSITE-ProRule" id="PRU00449"/>
    </source>
</evidence>
<feature type="domain" description="Ubiquitin-like" evidence="6">
    <location>
        <begin position="109"/>
        <end position="170"/>
    </location>
</feature>
<feature type="region of interest" description="Disordered" evidence="5">
    <location>
        <begin position="604"/>
        <end position="779"/>
    </location>
</feature>
<dbReference type="GO" id="GO:0008270">
    <property type="term" value="F:zinc ion binding"/>
    <property type="evidence" value="ECO:0007669"/>
    <property type="project" value="UniProtKB-KW"/>
</dbReference>
<organism evidence="8 9">
    <name type="scientific">Allomyces macrogynus (strain ATCC 38327)</name>
    <name type="common">Allomyces javanicus var. macrogynus</name>
    <dbReference type="NCBI Taxonomy" id="578462"/>
    <lineage>
        <taxon>Eukaryota</taxon>
        <taxon>Fungi</taxon>
        <taxon>Fungi incertae sedis</taxon>
        <taxon>Blastocladiomycota</taxon>
        <taxon>Blastocladiomycetes</taxon>
        <taxon>Blastocladiales</taxon>
        <taxon>Blastocladiaceae</taxon>
        <taxon>Allomyces</taxon>
    </lineage>
</organism>
<feature type="compositionally biased region" description="Low complexity" evidence="5">
    <location>
        <begin position="732"/>
        <end position="774"/>
    </location>
</feature>
<dbReference type="eggNOG" id="KOG3173">
    <property type="taxonomic scope" value="Eukaryota"/>
</dbReference>
<dbReference type="EMBL" id="GG745333">
    <property type="protein sequence ID" value="KNE58815.1"/>
    <property type="molecule type" value="Genomic_DNA"/>
</dbReference>
<feature type="region of interest" description="Disordered" evidence="5">
    <location>
        <begin position="1"/>
        <end position="116"/>
    </location>
</feature>
<feature type="compositionally biased region" description="Low complexity" evidence="5">
    <location>
        <begin position="29"/>
        <end position="52"/>
    </location>
</feature>
<feature type="compositionally biased region" description="Low complexity" evidence="5">
    <location>
        <begin position="83"/>
        <end position="94"/>
    </location>
</feature>
<evidence type="ECO:0000259" key="7">
    <source>
        <dbReference type="PROSITE" id="PS51039"/>
    </source>
</evidence>
<evidence type="ECO:0000259" key="6">
    <source>
        <dbReference type="PROSITE" id="PS50053"/>
    </source>
</evidence>
<dbReference type="InterPro" id="IPR029071">
    <property type="entry name" value="Ubiquitin-like_domsf"/>
</dbReference>
<dbReference type="InterPro" id="IPR000058">
    <property type="entry name" value="Znf_AN1"/>
</dbReference>
<dbReference type="SMART" id="SM00154">
    <property type="entry name" value="ZnF_AN1"/>
    <property type="match status" value="1"/>
</dbReference>
<accession>A0A0L0S8T2</accession>
<evidence type="ECO:0000313" key="9">
    <source>
        <dbReference type="Proteomes" id="UP000054350"/>
    </source>
</evidence>
<dbReference type="Gene3D" id="4.10.1110.10">
    <property type="entry name" value="AN1-like Zinc finger"/>
    <property type="match status" value="1"/>
</dbReference>
<dbReference type="SUPFAM" id="SSF118310">
    <property type="entry name" value="AN1-like Zinc finger"/>
    <property type="match status" value="1"/>
</dbReference>
<evidence type="ECO:0000313" key="8">
    <source>
        <dbReference type="EMBL" id="KNE58815.1"/>
    </source>
</evidence>
<dbReference type="PANTHER" id="PTHR10634">
    <property type="entry name" value="AN1-TYPE ZINC FINGER PROTEIN"/>
    <property type="match status" value="1"/>
</dbReference>
<dbReference type="OrthoDB" id="428577at2759"/>
<keyword evidence="9" id="KW-1185">Reference proteome</keyword>
<feature type="compositionally biased region" description="Low complexity" evidence="5">
    <location>
        <begin position="659"/>
        <end position="668"/>
    </location>
</feature>
<dbReference type="Gene3D" id="3.10.20.90">
    <property type="entry name" value="Phosphatidylinositol 3-kinase Catalytic Subunit, Chain A, domain 1"/>
    <property type="match status" value="1"/>
</dbReference>
<proteinExistence type="predicted"/>
<feature type="compositionally biased region" description="Low complexity" evidence="5">
    <location>
        <begin position="285"/>
        <end position="303"/>
    </location>
</feature>
<feature type="region of interest" description="Disordered" evidence="5">
    <location>
        <begin position="278"/>
        <end position="303"/>
    </location>
</feature>
<evidence type="ECO:0000256" key="3">
    <source>
        <dbReference type="ARBA" id="ARBA00022833"/>
    </source>
</evidence>
<feature type="region of interest" description="Disordered" evidence="5">
    <location>
        <begin position="558"/>
        <end position="579"/>
    </location>
</feature>
<dbReference type="PROSITE" id="PS50053">
    <property type="entry name" value="UBIQUITIN_2"/>
    <property type="match status" value="1"/>
</dbReference>
<feature type="compositionally biased region" description="Low complexity" evidence="5">
    <location>
        <begin position="365"/>
        <end position="387"/>
    </location>
</feature>
<dbReference type="Proteomes" id="UP000054350">
    <property type="component" value="Unassembled WGS sequence"/>
</dbReference>
<gene>
    <name evidence="8" type="ORF">AMAG_04361</name>
</gene>
<evidence type="ECO:0000256" key="5">
    <source>
        <dbReference type="SAM" id="MobiDB-lite"/>
    </source>
</evidence>
<dbReference type="PROSITE" id="PS51039">
    <property type="entry name" value="ZF_AN1"/>
    <property type="match status" value="1"/>
</dbReference>
<dbReference type="AlphaFoldDB" id="A0A0L0S8T2"/>
<reference evidence="8 9" key="1">
    <citation type="submission" date="2009-11" db="EMBL/GenBank/DDBJ databases">
        <title>Annotation of Allomyces macrogynus ATCC 38327.</title>
        <authorList>
            <consortium name="The Broad Institute Genome Sequencing Platform"/>
            <person name="Russ C."/>
            <person name="Cuomo C."/>
            <person name="Burger G."/>
            <person name="Gray M.W."/>
            <person name="Holland P.W.H."/>
            <person name="King N."/>
            <person name="Lang F.B.F."/>
            <person name="Roger A.J."/>
            <person name="Ruiz-Trillo I."/>
            <person name="Young S.K."/>
            <person name="Zeng Q."/>
            <person name="Gargeya S."/>
            <person name="Fitzgerald M."/>
            <person name="Haas B."/>
            <person name="Abouelleil A."/>
            <person name="Alvarado L."/>
            <person name="Arachchi H.M."/>
            <person name="Berlin A."/>
            <person name="Chapman S.B."/>
            <person name="Gearin G."/>
            <person name="Goldberg J."/>
            <person name="Griggs A."/>
            <person name="Gujja S."/>
            <person name="Hansen M."/>
            <person name="Heiman D."/>
            <person name="Howarth C."/>
            <person name="Larimer J."/>
            <person name="Lui A."/>
            <person name="MacDonald P.J.P."/>
            <person name="McCowen C."/>
            <person name="Montmayeur A."/>
            <person name="Murphy C."/>
            <person name="Neiman D."/>
            <person name="Pearson M."/>
            <person name="Priest M."/>
            <person name="Roberts A."/>
            <person name="Saif S."/>
            <person name="Shea T."/>
            <person name="Sisk P."/>
            <person name="Stolte C."/>
            <person name="Sykes S."/>
            <person name="Wortman J."/>
            <person name="Nusbaum C."/>
            <person name="Birren B."/>
        </authorList>
    </citation>
    <scope>NUCLEOTIDE SEQUENCE [LARGE SCALE GENOMIC DNA]</scope>
    <source>
        <strain evidence="8 9">ATCC 38327</strain>
    </source>
</reference>
<feature type="domain" description="AN1-type" evidence="7">
    <location>
        <begin position="776"/>
        <end position="825"/>
    </location>
</feature>
<feature type="compositionally biased region" description="Polar residues" evidence="5">
    <location>
        <begin position="19"/>
        <end position="28"/>
    </location>
</feature>
<feature type="compositionally biased region" description="Polar residues" evidence="5">
    <location>
        <begin position="626"/>
        <end position="638"/>
    </location>
</feature>
<dbReference type="InterPro" id="IPR035896">
    <property type="entry name" value="AN1-like_Znf"/>
</dbReference>
<protein>
    <recommendedName>
        <fullName evidence="10">AN1-type domain-containing protein</fullName>
    </recommendedName>
</protein>
<dbReference type="VEuPathDB" id="FungiDB:AMAG_04361"/>
<keyword evidence="1" id="KW-0479">Metal-binding</keyword>
<dbReference type="SUPFAM" id="SSF54236">
    <property type="entry name" value="Ubiquitin-like"/>
    <property type="match status" value="1"/>
</dbReference>
<evidence type="ECO:0000256" key="2">
    <source>
        <dbReference type="ARBA" id="ARBA00022771"/>
    </source>
</evidence>
<dbReference type="STRING" id="578462.A0A0L0S8T2"/>
<evidence type="ECO:0000256" key="1">
    <source>
        <dbReference type="ARBA" id="ARBA00022723"/>
    </source>
</evidence>
<dbReference type="PANTHER" id="PTHR10634:SF98">
    <property type="entry name" value="ZINC FINGER A20 AND AN1 DOMAIN-CONTAINING STRESS-ASSOCIATED PROTEIN 3"/>
    <property type="match status" value="1"/>
</dbReference>
<dbReference type="InterPro" id="IPR000626">
    <property type="entry name" value="Ubiquitin-like_dom"/>
</dbReference>
<keyword evidence="3" id="KW-0862">Zinc</keyword>
<feature type="region of interest" description="Disordered" evidence="5">
    <location>
        <begin position="329"/>
        <end position="414"/>
    </location>
</feature>
<feature type="compositionally biased region" description="Low complexity" evidence="5">
    <location>
        <begin position="700"/>
        <end position="720"/>
    </location>
</feature>
<reference evidence="9" key="2">
    <citation type="submission" date="2009-11" db="EMBL/GenBank/DDBJ databases">
        <title>The Genome Sequence of Allomyces macrogynus strain ATCC 38327.</title>
        <authorList>
            <consortium name="The Broad Institute Genome Sequencing Platform"/>
            <person name="Russ C."/>
            <person name="Cuomo C."/>
            <person name="Shea T."/>
            <person name="Young S.K."/>
            <person name="Zeng Q."/>
            <person name="Koehrsen M."/>
            <person name="Haas B."/>
            <person name="Borodovsky M."/>
            <person name="Guigo R."/>
            <person name="Alvarado L."/>
            <person name="Berlin A."/>
            <person name="Borenstein D."/>
            <person name="Chen Z."/>
            <person name="Engels R."/>
            <person name="Freedman E."/>
            <person name="Gellesch M."/>
            <person name="Goldberg J."/>
            <person name="Griggs A."/>
            <person name="Gujja S."/>
            <person name="Heiman D."/>
            <person name="Hepburn T."/>
            <person name="Howarth C."/>
            <person name="Jen D."/>
            <person name="Larson L."/>
            <person name="Lewis B."/>
            <person name="Mehta T."/>
            <person name="Park D."/>
            <person name="Pearson M."/>
            <person name="Roberts A."/>
            <person name="Saif S."/>
            <person name="Shenoy N."/>
            <person name="Sisk P."/>
            <person name="Stolte C."/>
            <person name="Sykes S."/>
            <person name="Walk T."/>
            <person name="White J."/>
            <person name="Yandava C."/>
            <person name="Burger G."/>
            <person name="Gray M.W."/>
            <person name="Holland P.W.H."/>
            <person name="King N."/>
            <person name="Lang F.B.F."/>
            <person name="Roger A.J."/>
            <person name="Ruiz-Trillo I."/>
            <person name="Lander E."/>
            <person name="Nusbaum C."/>
        </authorList>
    </citation>
    <scope>NUCLEOTIDE SEQUENCE [LARGE SCALE GENOMIC DNA]</scope>
    <source>
        <strain evidence="9">ATCC 38327</strain>
    </source>
</reference>
<dbReference type="Pfam" id="PF01428">
    <property type="entry name" value="zf-AN1"/>
    <property type="match status" value="1"/>
</dbReference>
<evidence type="ECO:0008006" key="10">
    <source>
        <dbReference type="Google" id="ProtNLM"/>
    </source>
</evidence>
<name>A0A0L0S8T2_ALLM3</name>
<dbReference type="InterPro" id="IPR050652">
    <property type="entry name" value="AN1_A20_ZnFinger"/>
</dbReference>